<keyword evidence="4" id="KW-1185">Reference proteome</keyword>
<dbReference type="Pfam" id="PF25956">
    <property type="entry name" value="DUF7993"/>
    <property type="match status" value="1"/>
</dbReference>
<accession>B9LRZ3</accession>
<evidence type="ECO:0000313" key="3">
    <source>
        <dbReference type="EMBL" id="ACM57867.1"/>
    </source>
</evidence>
<dbReference type="KEGG" id="hla:Hlac_2291"/>
<dbReference type="AlphaFoldDB" id="B9LRZ3"/>
<feature type="region of interest" description="Disordered" evidence="1">
    <location>
        <begin position="53"/>
        <end position="75"/>
    </location>
</feature>
<proteinExistence type="predicted"/>
<dbReference type="eggNOG" id="arCOG04658">
    <property type="taxonomic scope" value="Archaea"/>
</dbReference>
<name>B9LRZ3_HALLT</name>
<dbReference type="HOGENOM" id="CLU_159741_0_0_2"/>
<gene>
    <name evidence="3" type="ordered locus">Hlac_2291</name>
</gene>
<dbReference type="InterPro" id="IPR058306">
    <property type="entry name" value="DUF7993"/>
</dbReference>
<evidence type="ECO:0000259" key="2">
    <source>
        <dbReference type="Pfam" id="PF25956"/>
    </source>
</evidence>
<dbReference type="RefSeq" id="WP_015910988.1">
    <property type="nucleotide sequence ID" value="NC_012029.1"/>
</dbReference>
<dbReference type="GeneID" id="7400001"/>
<sequence length="156" mass="16240">MVGERLTDGVRIGQLLASEIAGNEGRLRNLAVADADPDVEPTPDGALAYRVVRGGEGSGADGDEVKAESEESERDLVAEAYVQPDRLRIEFVTGAGRSDGSGLPAVAADAAESAGLRVRPKAVRPPRTLVFVEDGAQVKRVLSVFEAVVAATGKSE</sequence>
<feature type="domain" description="DUF7993" evidence="2">
    <location>
        <begin position="1"/>
        <end position="154"/>
    </location>
</feature>
<dbReference type="EMBL" id="CP001365">
    <property type="protein sequence ID" value="ACM57867.1"/>
    <property type="molecule type" value="Genomic_DNA"/>
</dbReference>
<organism evidence="3 4">
    <name type="scientific">Halorubrum lacusprofundi (strain ATCC 49239 / DSM 5036 / JCM 8891 / ACAM 34)</name>
    <dbReference type="NCBI Taxonomy" id="416348"/>
    <lineage>
        <taxon>Archaea</taxon>
        <taxon>Methanobacteriati</taxon>
        <taxon>Methanobacteriota</taxon>
        <taxon>Stenosarchaea group</taxon>
        <taxon>Halobacteria</taxon>
        <taxon>Halobacteriales</taxon>
        <taxon>Haloferacaceae</taxon>
        <taxon>Halorubrum</taxon>
    </lineage>
</organism>
<evidence type="ECO:0000256" key="1">
    <source>
        <dbReference type="SAM" id="MobiDB-lite"/>
    </source>
</evidence>
<protein>
    <recommendedName>
        <fullName evidence="2">DUF7993 domain-containing protein</fullName>
    </recommendedName>
</protein>
<reference evidence="3 4" key="1">
    <citation type="journal article" date="2016" name="Stand. Genomic Sci.">
        <title>Complete genome sequence of the Antarctic Halorubrum lacusprofundi type strain ACAM 34.</title>
        <authorList>
            <person name="Anderson I.J."/>
            <person name="DasSarma P."/>
            <person name="Lucas S."/>
            <person name="Copeland A."/>
            <person name="Lapidus A."/>
            <person name="Del Rio T.G."/>
            <person name="Tice H."/>
            <person name="Dalin E."/>
            <person name="Bruce D.C."/>
            <person name="Goodwin L."/>
            <person name="Pitluck S."/>
            <person name="Sims D."/>
            <person name="Brettin T.S."/>
            <person name="Detter J.C."/>
            <person name="Han C.S."/>
            <person name="Larimer F."/>
            <person name="Hauser L."/>
            <person name="Land M."/>
            <person name="Ivanova N."/>
            <person name="Richardson P."/>
            <person name="Cavicchioli R."/>
            <person name="DasSarma S."/>
            <person name="Woese C.R."/>
            <person name="Kyrpides N.C."/>
        </authorList>
    </citation>
    <scope>NUCLEOTIDE SEQUENCE [LARGE SCALE GENOMIC DNA]</scope>
    <source>
        <strain evidence="4">ATCC 49239 / DSM 5036 / JCM 8891 / ACAM 34</strain>
    </source>
</reference>
<evidence type="ECO:0000313" key="4">
    <source>
        <dbReference type="Proteomes" id="UP000000740"/>
    </source>
</evidence>
<dbReference type="Proteomes" id="UP000000740">
    <property type="component" value="Chromosome 1"/>
</dbReference>
<feature type="compositionally biased region" description="Basic and acidic residues" evidence="1">
    <location>
        <begin position="63"/>
        <end position="75"/>
    </location>
</feature>